<reference evidence="2" key="1">
    <citation type="journal article" date="2019" name="Int. J. Syst. Evol. Microbiol.">
        <title>The Global Catalogue of Microorganisms (GCM) 10K type strain sequencing project: providing services to taxonomists for standard genome sequencing and annotation.</title>
        <authorList>
            <consortium name="The Broad Institute Genomics Platform"/>
            <consortium name="The Broad Institute Genome Sequencing Center for Infectious Disease"/>
            <person name="Wu L."/>
            <person name="Ma J."/>
        </authorList>
    </citation>
    <scope>NUCLEOTIDE SEQUENCE [LARGE SCALE GENOMIC DNA]</scope>
    <source>
        <strain evidence="2">NBRC 105857</strain>
    </source>
</reference>
<gene>
    <name evidence="1" type="ORF">GCM10007875_15840</name>
</gene>
<dbReference type="EMBL" id="BSOJ01000015">
    <property type="protein sequence ID" value="GLR26494.1"/>
    <property type="molecule type" value="Genomic_DNA"/>
</dbReference>
<organism evidence="1 2">
    <name type="scientific">Limnobacter litoralis</name>
    <dbReference type="NCBI Taxonomy" id="481366"/>
    <lineage>
        <taxon>Bacteria</taxon>
        <taxon>Pseudomonadati</taxon>
        <taxon>Pseudomonadota</taxon>
        <taxon>Betaproteobacteria</taxon>
        <taxon>Burkholderiales</taxon>
        <taxon>Burkholderiaceae</taxon>
        <taxon>Limnobacter</taxon>
    </lineage>
</organism>
<evidence type="ECO:0000313" key="2">
    <source>
        <dbReference type="Proteomes" id="UP001156664"/>
    </source>
</evidence>
<keyword evidence="2" id="KW-1185">Reference proteome</keyword>
<dbReference type="Proteomes" id="UP001156664">
    <property type="component" value="Unassembled WGS sequence"/>
</dbReference>
<protein>
    <submittedName>
        <fullName evidence="1">Uncharacterized protein</fullName>
    </submittedName>
</protein>
<evidence type="ECO:0000313" key="1">
    <source>
        <dbReference type="EMBL" id="GLR26494.1"/>
    </source>
</evidence>
<accession>A0ABQ5YUQ6</accession>
<name>A0ABQ5YUQ6_9BURK</name>
<comment type="caution">
    <text evidence="1">The sequence shown here is derived from an EMBL/GenBank/DDBJ whole genome shotgun (WGS) entry which is preliminary data.</text>
</comment>
<proteinExistence type="predicted"/>
<sequence>MEAVVTLLRSRGRRLDARERSQIPVIKGDLVMQYKLENSHRPSYKVLEIRVGHQDMPSVAATLFDPELVHVTADGIVLRGMERLSGGYVVLQEWLCKI</sequence>